<dbReference type="PANTHER" id="PTHR36834">
    <property type="entry name" value="MEMBRANE PROTEIN-RELATED"/>
    <property type="match status" value="1"/>
</dbReference>
<dbReference type="KEGG" id="eri:EEI45_06035"/>
<keyword evidence="1" id="KW-0472">Membrane</keyword>
<dbReference type="AlphaFoldDB" id="A0A3S8RN44"/>
<feature type="transmembrane region" description="Helical" evidence="1">
    <location>
        <begin position="46"/>
        <end position="65"/>
    </location>
</feature>
<feature type="transmembrane region" description="Helical" evidence="1">
    <location>
        <begin position="136"/>
        <end position="161"/>
    </location>
</feature>
<accession>A0A3S8RN44</accession>
<evidence type="ECO:0000313" key="3">
    <source>
        <dbReference type="EMBL" id="AZK44360.1"/>
    </source>
</evidence>
<feature type="transmembrane region" description="Helical" evidence="1">
    <location>
        <begin position="167"/>
        <end position="184"/>
    </location>
</feature>
<name>A0A3S8RN44_9FIRM</name>
<protein>
    <submittedName>
        <fullName evidence="3">VanZ family protein</fullName>
    </submittedName>
</protein>
<feature type="transmembrane region" description="Helical" evidence="1">
    <location>
        <begin position="16"/>
        <end position="34"/>
    </location>
</feature>
<proteinExistence type="predicted"/>
<dbReference type="InterPro" id="IPR053150">
    <property type="entry name" value="Teicoplanin_resist-assoc"/>
</dbReference>
<organism evidence="3 4">
    <name type="scientific">Erysipelothrix piscisicarius</name>
    <dbReference type="NCBI Taxonomy" id="2485784"/>
    <lineage>
        <taxon>Bacteria</taxon>
        <taxon>Bacillati</taxon>
        <taxon>Bacillota</taxon>
        <taxon>Erysipelotrichia</taxon>
        <taxon>Erysipelotrichales</taxon>
        <taxon>Erysipelotrichaceae</taxon>
        <taxon>Erysipelothrix</taxon>
    </lineage>
</organism>
<dbReference type="Proteomes" id="UP000278804">
    <property type="component" value="Chromosome"/>
</dbReference>
<keyword evidence="1" id="KW-1133">Transmembrane helix</keyword>
<evidence type="ECO:0000313" key="4">
    <source>
        <dbReference type="Proteomes" id="UP000278804"/>
    </source>
</evidence>
<gene>
    <name evidence="3" type="ORF">EEI45_06035</name>
</gene>
<dbReference type="PANTHER" id="PTHR36834:SF1">
    <property type="entry name" value="INTEGRAL MEMBRANE PROTEIN"/>
    <property type="match status" value="1"/>
</dbReference>
<dbReference type="PRINTS" id="PR00173">
    <property type="entry name" value="EDTRNSPORT"/>
</dbReference>
<dbReference type="Pfam" id="PF04892">
    <property type="entry name" value="VanZ"/>
    <property type="match status" value="1"/>
</dbReference>
<sequence length="351" mass="40681">MFERYLGPIIKNTQGVSINSGIIVYILIAMFFLVKYRKTTIKNKILGLLFILYLGKVLDLTLFPLPLNQKEIQNAAIHFSLENVSIDYYNLVPFRSGLSLKNLKEPLLNVLMMVPMGVFLPVFFKRLRNIKYTVFVTFFISLLIECLELLLTLAFGVILWHFDVTDLITNTLGGLLGFCLYYGVIRHLLNYVDQKEGHWLQRKGLNVLSVVLLVLFMMFSIYLEVSANDVITYRLNMRNMISNGKANRKYYTFEHNTVSMEGYMKLKRDDFEGFHSDNPTIELKQKVLFLDYSYGKYEVGPMHLNAHQDEGDDRFFTMGWTVDHPGNHFYFITESKIATARKVGEAHITNP</sequence>
<dbReference type="EMBL" id="CP034234">
    <property type="protein sequence ID" value="AZK44360.1"/>
    <property type="molecule type" value="Genomic_DNA"/>
</dbReference>
<evidence type="ECO:0000259" key="2">
    <source>
        <dbReference type="Pfam" id="PF04892"/>
    </source>
</evidence>
<reference evidence="3 4" key="1">
    <citation type="journal article" date="2020" name="Int. J. Syst. Evol. Microbiol.">
        <title>Description of Erysipelothrix piscisicarius sp. nov., an emergent fish pathogen, and assessment of virulence using a tiger barb (Puntigrus tetrazona) infection model.</title>
        <authorList>
            <person name="Pomaranski E.K."/>
            <person name="Griffin M.J."/>
            <person name="Camus A.C."/>
            <person name="Armwood A.R."/>
            <person name="Shelley J."/>
            <person name="Waldbieser G.C."/>
            <person name="LaFrentz B.R."/>
            <person name="Garcia J.C."/>
            <person name="Yanong R."/>
            <person name="Soto E."/>
        </authorList>
    </citation>
    <scope>NUCLEOTIDE SEQUENCE [LARGE SCALE GENOMIC DNA]</scope>
    <source>
        <strain evidence="3 4">15TAL0474</strain>
    </source>
</reference>
<keyword evidence="4" id="KW-1185">Reference proteome</keyword>
<evidence type="ECO:0000256" key="1">
    <source>
        <dbReference type="SAM" id="Phobius"/>
    </source>
</evidence>
<keyword evidence="1" id="KW-0812">Transmembrane</keyword>
<feature type="transmembrane region" description="Helical" evidence="1">
    <location>
        <begin position="205"/>
        <end position="223"/>
    </location>
</feature>
<feature type="transmembrane region" description="Helical" evidence="1">
    <location>
        <begin position="106"/>
        <end position="124"/>
    </location>
</feature>
<feature type="domain" description="VanZ-like" evidence="2">
    <location>
        <begin position="50"/>
        <end position="182"/>
    </location>
</feature>
<dbReference type="RefSeq" id="WP_125164534.1">
    <property type="nucleotide sequence ID" value="NZ_CP034234.1"/>
</dbReference>
<dbReference type="InterPro" id="IPR006976">
    <property type="entry name" value="VanZ-like"/>
</dbReference>